<evidence type="ECO:0000256" key="8">
    <source>
        <dbReference type="ARBA" id="ARBA00054167"/>
    </source>
</evidence>
<dbReference type="EMBL" id="JAYKXP010000013">
    <property type="protein sequence ID" value="KAK7051398.1"/>
    <property type="molecule type" value="Genomic_DNA"/>
</dbReference>
<keyword evidence="6" id="KW-0175">Coiled coil</keyword>
<evidence type="ECO:0000256" key="1">
    <source>
        <dbReference type="ARBA" id="ARBA00004604"/>
    </source>
</evidence>
<keyword evidence="3" id="KW-0597">Phosphoprotein</keyword>
<dbReference type="InterPro" id="IPR028364">
    <property type="entry name" value="Ribosomal_uL1/biogenesis"/>
</dbReference>
<reference evidence="12 13" key="1">
    <citation type="submission" date="2024-01" db="EMBL/GenBank/DDBJ databases">
        <title>A draft genome for a cacao thread blight-causing isolate of Paramarasmius palmivorus.</title>
        <authorList>
            <person name="Baruah I.K."/>
            <person name="Bukari Y."/>
            <person name="Amoako-Attah I."/>
            <person name="Meinhardt L.W."/>
            <person name="Bailey B.A."/>
            <person name="Cohen S.P."/>
        </authorList>
    </citation>
    <scope>NUCLEOTIDE SEQUENCE [LARGE SCALE GENOMIC DNA]</scope>
    <source>
        <strain evidence="12 13">GH-12</strain>
    </source>
</reference>
<dbReference type="CDD" id="cd00403">
    <property type="entry name" value="Ribosomal_L1"/>
    <property type="match status" value="1"/>
</dbReference>
<organism evidence="12 13">
    <name type="scientific">Paramarasmius palmivorus</name>
    <dbReference type="NCBI Taxonomy" id="297713"/>
    <lineage>
        <taxon>Eukaryota</taxon>
        <taxon>Fungi</taxon>
        <taxon>Dikarya</taxon>
        <taxon>Basidiomycota</taxon>
        <taxon>Agaricomycotina</taxon>
        <taxon>Agaricomycetes</taxon>
        <taxon>Agaricomycetidae</taxon>
        <taxon>Agaricales</taxon>
        <taxon>Marasmiineae</taxon>
        <taxon>Marasmiaceae</taxon>
        <taxon>Paramarasmius</taxon>
    </lineage>
</organism>
<comment type="subcellular location">
    <subcellularLocation>
        <location evidence="1">Nucleus</location>
        <location evidence="1">Nucleolus</location>
    </subcellularLocation>
</comment>
<feature type="compositionally biased region" description="Basic and acidic residues" evidence="11">
    <location>
        <begin position="326"/>
        <end position="340"/>
    </location>
</feature>
<comment type="caution">
    <text evidence="12">The sequence shown here is derived from an EMBL/GenBank/DDBJ whole genome shotgun (WGS) entry which is preliminary data.</text>
</comment>
<feature type="compositionally biased region" description="Polar residues" evidence="11">
    <location>
        <begin position="519"/>
        <end position="532"/>
    </location>
</feature>
<evidence type="ECO:0000256" key="6">
    <source>
        <dbReference type="ARBA" id="ARBA00023054"/>
    </source>
</evidence>
<evidence type="ECO:0000256" key="11">
    <source>
        <dbReference type="SAM" id="MobiDB-lite"/>
    </source>
</evidence>
<evidence type="ECO:0000256" key="5">
    <source>
        <dbReference type="ARBA" id="ARBA00022990"/>
    </source>
</evidence>
<keyword evidence="7" id="KW-0539">Nucleus</keyword>
<keyword evidence="13" id="KW-1185">Reference proteome</keyword>
<evidence type="ECO:0000256" key="3">
    <source>
        <dbReference type="ARBA" id="ARBA00022553"/>
    </source>
</evidence>
<dbReference type="InterPro" id="IPR023674">
    <property type="entry name" value="Ribosomal_uL1-like"/>
</dbReference>
<protein>
    <recommendedName>
        <fullName evidence="10">Ribosomal L1 domain-containing protein 1</fullName>
    </recommendedName>
</protein>
<dbReference type="GO" id="GO:0000502">
    <property type="term" value="C:proteasome complex"/>
    <property type="evidence" value="ECO:0007669"/>
    <property type="project" value="UniProtKB-KW"/>
</dbReference>
<dbReference type="FunFam" id="3.40.50.790:FF:000004">
    <property type="entry name" value="Ribosomal L1 domain-containing 1-like 1"/>
    <property type="match status" value="1"/>
</dbReference>
<evidence type="ECO:0000256" key="2">
    <source>
        <dbReference type="ARBA" id="ARBA00022499"/>
    </source>
</evidence>
<keyword evidence="5" id="KW-0007">Acetylation</keyword>
<feature type="compositionally biased region" description="Basic residues" evidence="11">
    <location>
        <begin position="590"/>
        <end position="600"/>
    </location>
</feature>
<dbReference type="InterPro" id="IPR016095">
    <property type="entry name" value="Ribosomal_uL1_3-a/b-sand"/>
</dbReference>
<dbReference type="Pfam" id="PF00687">
    <property type="entry name" value="Ribosomal_L1"/>
    <property type="match status" value="1"/>
</dbReference>
<evidence type="ECO:0000256" key="7">
    <source>
        <dbReference type="ARBA" id="ARBA00023242"/>
    </source>
</evidence>
<dbReference type="GO" id="GO:0005730">
    <property type="term" value="C:nucleolus"/>
    <property type="evidence" value="ECO:0007669"/>
    <property type="project" value="UniProtKB-SubCell"/>
</dbReference>
<keyword evidence="12" id="KW-0647">Proteasome</keyword>
<evidence type="ECO:0000256" key="9">
    <source>
        <dbReference type="ARBA" id="ARBA00061550"/>
    </source>
</evidence>
<dbReference type="AlphaFoldDB" id="A0AAW0DJ91"/>
<feature type="compositionally biased region" description="Polar residues" evidence="11">
    <location>
        <begin position="391"/>
        <end position="402"/>
    </location>
</feature>
<evidence type="ECO:0000313" key="12">
    <source>
        <dbReference type="EMBL" id="KAK7051398.1"/>
    </source>
</evidence>
<feature type="compositionally biased region" description="Basic and acidic residues" evidence="11">
    <location>
        <begin position="358"/>
        <end position="367"/>
    </location>
</feature>
<feature type="compositionally biased region" description="Low complexity" evidence="11">
    <location>
        <begin position="493"/>
        <end position="503"/>
    </location>
</feature>
<evidence type="ECO:0000313" key="13">
    <source>
        <dbReference type="Proteomes" id="UP001383192"/>
    </source>
</evidence>
<keyword evidence="4" id="KW-0832">Ubl conjugation</keyword>
<comment type="similarity">
    <text evidence="9">Belongs to the universal ribosomal protein uL1 family. Highly divergent.</text>
</comment>
<name>A0AAW0DJ91_9AGAR</name>
<comment type="function">
    <text evidence="8">Regulates cellular senescence through inhibition of PTEN translation. Acts as a pro-apoptotic regulator in response to DNA damage.</text>
</comment>
<feature type="compositionally biased region" description="Low complexity" evidence="11">
    <location>
        <begin position="418"/>
        <end position="428"/>
    </location>
</feature>
<proteinExistence type="inferred from homology"/>
<sequence>MAKDQLIDSRVSEAQCAKAVEALHQWAAKQAAKEAENELLPGKEPLVWLCVALKKAPSGMSFKPVKIPIKHPLVDPRTNGICLLTKDPQRDYKDLLEEKNIKFISRVIGVEKLKGKFKPYEARRILLKENGLFLADERIVPLLPKLLGAKWFDAKKQPIPVSLTRKDLKGELERAISSTYMNQNKGTAVSIKIGTLSQKPSQILDNLKTAIPAVASHITNGGWDNIQSLGIKTNNSVHLPIWSCSLDDEEGGRWAGLTAADDEDEDAEIEDGSDGVAEEDEEMEVEEPAPVSATKGKKKRAAEDVEDEAEQEKPKKKAKSQVSESKVSEEPKAKSTDDKLKAKKRKEPKVPATAPESTEPKVDDATSKKKKRKSDVSSEPADTPKKPAPASQKSIPTPTTDATAVPESSKKSKKKDAPAPLSAAVSAAMEVDATPSAVKTKKAAIAEVAPTPANTPAAGDSKSKKGRASIATEEEEAAVEETPKEKKKKRKSISSSAELVPEVVVEETPKQEKKKSRKSVSTQEATEASETPQPVPEPIAEVPASTKKGKKEKRKSLAGADSEPLQTPKKDNKVSVDDVLETPSETPGEKKKRRKVKKKHGESGADDAQEDTRVAESLTSEELKQKKAAGAGEKKKEKVVKARGGKSVKDAVTGKKVAQ</sequence>
<dbReference type="SUPFAM" id="SSF56808">
    <property type="entry name" value="Ribosomal protein L1"/>
    <property type="match status" value="1"/>
</dbReference>
<feature type="region of interest" description="Disordered" evidence="11">
    <location>
        <begin position="258"/>
        <end position="659"/>
    </location>
</feature>
<gene>
    <name evidence="12" type="primary">CIC1</name>
    <name evidence="12" type="ORF">VNI00_004898</name>
</gene>
<evidence type="ECO:0000256" key="10">
    <source>
        <dbReference type="ARBA" id="ARBA00070787"/>
    </source>
</evidence>
<evidence type="ECO:0000256" key="4">
    <source>
        <dbReference type="ARBA" id="ARBA00022843"/>
    </source>
</evidence>
<dbReference type="Proteomes" id="UP001383192">
    <property type="component" value="Unassembled WGS sequence"/>
</dbReference>
<dbReference type="Gene3D" id="3.40.50.790">
    <property type="match status" value="1"/>
</dbReference>
<accession>A0AAW0DJ91</accession>
<feature type="compositionally biased region" description="Acidic residues" evidence="11">
    <location>
        <begin position="260"/>
        <end position="287"/>
    </location>
</feature>
<feature type="compositionally biased region" description="Basic residues" evidence="11">
    <location>
        <begin position="547"/>
        <end position="556"/>
    </location>
</feature>
<keyword evidence="2" id="KW-1017">Isopeptide bond</keyword>